<dbReference type="Proteomes" id="UP000249061">
    <property type="component" value="Unassembled WGS sequence"/>
</dbReference>
<evidence type="ECO:0000256" key="1">
    <source>
        <dbReference type="SAM" id="SignalP"/>
    </source>
</evidence>
<comment type="caution">
    <text evidence="2">The sequence shown here is derived from an EMBL/GenBank/DDBJ whole genome shotgun (WGS) entry which is preliminary data.</text>
</comment>
<evidence type="ECO:0000313" key="2">
    <source>
        <dbReference type="EMBL" id="PZR17447.1"/>
    </source>
</evidence>
<protein>
    <recommendedName>
        <fullName evidence="4">CHP</fullName>
    </recommendedName>
</protein>
<sequence>MNQMHRGMLVAAMTAAFAMGCGGGGETPDGGGTGGCTSDSQCSTGKGCHPVLKECVETCTGNEDCPASAKTCAVVASSSSRFCTCESDLLCNGGLTGNLVCNDATKQCTAKCTSTSCPSGFSCNATSGNCVASASDAGTDAGTDIVCNSTNTQPDVCGHTNACTAANICEPVVDGTCSNIASATRAPFTSASTGPVIFNVIDEATNDDAFCTAPAVAFTATIYAYAAQGSMFGDTGAGLPAGKYFRVNGTSESIQGKFRPSGYTKLDNGAMMSLKVTLCSDQAASTLQAGFGFDNGNGYCITINR</sequence>
<gene>
    <name evidence="2" type="ORF">DI536_03750</name>
</gene>
<keyword evidence="1" id="KW-0732">Signal</keyword>
<feature type="signal peptide" evidence="1">
    <location>
        <begin position="1"/>
        <end position="18"/>
    </location>
</feature>
<proteinExistence type="predicted"/>
<organism evidence="2 3">
    <name type="scientific">Archangium gephyra</name>
    <dbReference type="NCBI Taxonomy" id="48"/>
    <lineage>
        <taxon>Bacteria</taxon>
        <taxon>Pseudomonadati</taxon>
        <taxon>Myxococcota</taxon>
        <taxon>Myxococcia</taxon>
        <taxon>Myxococcales</taxon>
        <taxon>Cystobacterineae</taxon>
        <taxon>Archangiaceae</taxon>
        <taxon>Archangium</taxon>
    </lineage>
</organism>
<dbReference type="PROSITE" id="PS51257">
    <property type="entry name" value="PROKAR_LIPOPROTEIN"/>
    <property type="match status" value="1"/>
</dbReference>
<feature type="chain" id="PRO_5015930105" description="CHP" evidence="1">
    <location>
        <begin position="19"/>
        <end position="305"/>
    </location>
</feature>
<dbReference type="EMBL" id="QFQP01000002">
    <property type="protein sequence ID" value="PZR17447.1"/>
    <property type="molecule type" value="Genomic_DNA"/>
</dbReference>
<name>A0A2W5TTV7_9BACT</name>
<evidence type="ECO:0008006" key="4">
    <source>
        <dbReference type="Google" id="ProtNLM"/>
    </source>
</evidence>
<accession>A0A2W5TTV7</accession>
<evidence type="ECO:0000313" key="3">
    <source>
        <dbReference type="Proteomes" id="UP000249061"/>
    </source>
</evidence>
<reference evidence="2 3" key="1">
    <citation type="submission" date="2017-08" db="EMBL/GenBank/DDBJ databases">
        <title>Infants hospitalized years apart are colonized by the same room-sourced microbial strains.</title>
        <authorList>
            <person name="Brooks B."/>
            <person name="Olm M.R."/>
            <person name="Firek B.A."/>
            <person name="Baker R."/>
            <person name="Thomas B.C."/>
            <person name="Morowitz M.J."/>
            <person name="Banfield J.F."/>
        </authorList>
    </citation>
    <scope>NUCLEOTIDE SEQUENCE [LARGE SCALE GENOMIC DNA]</scope>
    <source>
        <strain evidence="2">S2_003_000_R2_14</strain>
    </source>
</reference>
<dbReference type="AlphaFoldDB" id="A0A2W5TTV7"/>